<dbReference type="InterPro" id="IPR002403">
    <property type="entry name" value="Cyt_P450_E_grp-IV"/>
</dbReference>
<dbReference type="PhylomeDB" id="B8MPC2"/>
<dbReference type="GO" id="GO:0020037">
    <property type="term" value="F:heme binding"/>
    <property type="evidence" value="ECO:0007669"/>
    <property type="project" value="InterPro"/>
</dbReference>
<dbReference type="STRING" id="441959.B8MPC2"/>
<feature type="binding site" description="axial binding residue" evidence="8">
    <location>
        <position position="486"/>
    </location>
    <ligand>
        <name>heme</name>
        <dbReference type="ChEBI" id="CHEBI:30413"/>
    </ligand>
    <ligandPart>
        <name>Fe</name>
        <dbReference type="ChEBI" id="CHEBI:18248"/>
    </ligandPart>
</feature>
<dbReference type="PANTHER" id="PTHR46206">
    <property type="entry name" value="CYTOCHROME P450"/>
    <property type="match status" value="1"/>
</dbReference>
<evidence type="ECO:0000256" key="6">
    <source>
        <dbReference type="ARBA" id="ARBA00023004"/>
    </source>
</evidence>
<keyword evidence="6 8" id="KW-0408">Iron</keyword>
<dbReference type="RefSeq" id="XP_002486599.1">
    <property type="nucleotide sequence ID" value="XM_002486554.1"/>
</dbReference>
<evidence type="ECO:0000256" key="2">
    <source>
        <dbReference type="ARBA" id="ARBA00010617"/>
    </source>
</evidence>
<dbReference type="GO" id="GO:0016705">
    <property type="term" value="F:oxidoreductase activity, acting on paired donors, with incorporation or reduction of molecular oxygen"/>
    <property type="evidence" value="ECO:0007669"/>
    <property type="project" value="InterPro"/>
</dbReference>
<dbReference type="CDD" id="cd11041">
    <property type="entry name" value="CYP503A1-like"/>
    <property type="match status" value="1"/>
</dbReference>
<keyword evidence="7 9" id="KW-0503">Monooxygenase</keyword>
<dbReference type="Pfam" id="PF00067">
    <property type="entry name" value="p450"/>
    <property type="match status" value="1"/>
</dbReference>
<evidence type="ECO:0000256" key="3">
    <source>
        <dbReference type="ARBA" id="ARBA00022617"/>
    </source>
</evidence>
<sequence>MARNLTVMAAQITGSLPSWAQLPQLKKVIAMPFTNMTTLWGIPVPWVVTGLIAFICILALVQEEDFPHTDYPLQNPRKFWDVTAWKSKWDFIFGVRKILEKRIAEAPDQPYRILTDFGDMTILPPDYANEIRNSDDLSFDRVVEKNFQAHLPGLDVFKEENLHKTVLRHVIRTRLTQFLSKVTAPLSNETALTLQDVFTDQKEWHTIILKDEIVKIVSRISARVFTGEILCRNPEWQKITADYAMTCFLAADMVRMFPKPIRPLVHRILPLSIKVRSDVKKARAIVEPVLAERKKIKEEARRRGEPIPKFDDAIEWCEEIEQDVGFDMATFQLAMAVAAIHTTSDFLTQILLDLAQHPEYIEPLRAEIAAVLKEDGWDKLSLYKMRLLDSVCKETQRLRPIGLVAMHREALKDIDLAGGVHLPKGTRIAISSHRMRDPAYYPSPNEYDGYRFLRMRDELGAGKDGDAHFVTTSPQHLGFGHGKHACPGRFFASNEVKVALCHILLKYNWRLAPGVEPKIFQFGLTIGCDPVAKVEIRRRDYHLEALAGKEEIDVRDLPVK</sequence>
<dbReference type="InterPro" id="IPR036396">
    <property type="entry name" value="Cyt_P450_sf"/>
</dbReference>
<dbReference type="GeneID" id="8100431"/>
<evidence type="ECO:0000256" key="1">
    <source>
        <dbReference type="ARBA" id="ARBA00001971"/>
    </source>
</evidence>
<comment type="cofactor">
    <cofactor evidence="1 8">
        <name>heme</name>
        <dbReference type="ChEBI" id="CHEBI:30413"/>
    </cofactor>
</comment>
<dbReference type="PROSITE" id="PS00086">
    <property type="entry name" value="CYTOCHROME_P450"/>
    <property type="match status" value="1"/>
</dbReference>
<organism evidence="11 12">
    <name type="scientific">Talaromyces stipitatus (strain ATCC 10500 / CBS 375.48 / QM 6759 / NRRL 1006)</name>
    <name type="common">Penicillium stipitatum</name>
    <dbReference type="NCBI Taxonomy" id="441959"/>
    <lineage>
        <taxon>Eukaryota</taxon>
        <taxon>Fungi</taxon>
        <taxon>Dikarya</taxon>
        <taxon>Ascomycota</taxon>
        <taxon>Pezizomycotina</taxon>
        <taxon>Eurotiomycetes</taxon>
        <taxon>Eurotiomycetidae</taxon>
        <taxon>Eurotiales</taxon>
        <taxon>Trichocomaceae</taxon>
        <taxon>Talaromyces</taxon>
        <taxon>Talaromyces sect. Talaromyces</taxon>
    </lineage>
</organism>
<keyword evidence="10" id="KW-0472">Membrane</keyword>
<dbReference type="InterPro" id="IPR017972">
    <property type="entry name" value="Cyt_P450_CS"/>
</dbReference>
<dbReference type="InterPro" id="IPR001128">
    <property type="entry name" value="Cyt_P450"/>
</dbReference>
<dbReference type="SUPFAM" id="SSF48264">
    <property type="entry name" value="Cytochrome P450"/>
    <property type="match status" value="1"/>
</dbReference>
<dbReference type="Gene3D" id="1.10.630.10">
    <property type="entry name" value="Cytochrome P450"/>
    <property type="match status" value="1"/>
</dbReference>
<evidence type="ECO:0000313" key="11">
    <source>
        <dbReference type="EMBL" id="EED14361.1"/>
    </source>
</evidence>
<dbReference type="PANTHER" id="PTHR46206:SF2">
    <property type="entry name" value="CYTOCHROME P450 MONOOXYGENASE AUSG-RELATED"/>
    <property type="match status" value="1"/>
</dbReference>
<protein>
    <submittedName>
        <fullName evidence="11">Cytochrome P450, putative</fullName>
    </submittedName>
</protein>
<keyword evidence="4 8" id="KW-0479">Metal-binding</keyword>
<keyword evidence="10" id="KW-0812">Transmembrane</keyword>
<accession>B8MPC2</accession>
<dbReference type="GO" id="GO:0004497">
    <property type="term" value="F:monooxygenase activity"/>
    <property type="evidence" value="ECO:0007669"/>
    <property type="project" value="UniProtKB-KW"/>
</dbReference>
<evidence type="ECO:0000256" key="9">
    <source>
        <dbReference type="RuleBase" id="RU000461"/>
    </source>
</evidence>
<reference evidence="12" key="1">
    <citation type="journal article" date="2015" name="Genome Announc.">
        <title>Genome sequence of the AIDS-associated pathogen Penicillium marneffei (ATCC18224) and its near taxonomic relative Talaromyces stipitatus (ATCC10500).</title>
        <authorList>
            <person name="Nierman W.C."/>
            <person name="Fedorova-Abrams N.D."/>
            <person name="Andrianopoulos A."/>
        </authorList>
    </citation>
    <scope>NUCLEOTIDE SEQUENCE [LARGE SCALE GENOMIC DNA]</scope>
    <source>
        <strain evidence="12">ATCC 10500 / CBS 375.48 / QM 6759 / NRRL 1006</strain>
    </source>
</reference>
<dbReference type="VEuPathDB" id="FungiDB:TSTA_105720"/>
<evidence type="ECO:0000313" key="12">
    <source>
        <dbReference type="Proteomes" id="UP000001745"/>
    </source>
</evidence>
<dbReference type="PRINTS" id="PR00465">
    <property type="entry name" value="EP450IV"/>
</dbReference>
<dbReference type="GO" id="GO:0005506">
    <property type="term" value="F:iron ion binding"/>
    <property type="evidence" value="ECO:0007669"/>
    <property type="project" value="InterPro"/>
</dbReference>
<keyword evidence="3 8" id="KW-0349">Heme</keyword>
<dbReference type="HOGENOM" id="CLU_022195_0_3_1"/>
<evidence type="ECO:0000256" key="7">
    <source>
        <dbReference type="ARBA" id="ARBA00023033"/>
    </source>
</evidence>
<evidence type="ECO:0000256" key="8">
    <source>
        <dbReference type="PIRSR" id="PIRSR602403-1"/>
    </source>
</evidence>
<dbReference type="EMBL" id="EQ962658">
    <property type="protein sequence ID" value="EED14361.1"/>
    <property type="molecule type" value="Genomic_DNA"/>
</dbReference>
<evidence type="ECO:0000256" key="5">
    <source>
        <dbReference type="ARBA" id="ARBA00023002"/>
    </source>
</evidence>
<dbReference type="AlphaFoldDB" id="B8MPC2"/>
<evidence type="ECO:0000256" key="4">
    <source>
        <dbReference type="ARBA" id="ARBA00022723"/>
    </source>
</evidence>
<evidence type="ECO:0000256" key="10">
    <source>
        <dbReference type="SAM" id="Phobius"/>
    </source>
</evidence>
<comment type="similarity">
    <text evidence="2 9">Belongs to the cytochrome P450 family.</text>
</comment>
<dbReference type="eggNOG" id="KOG0158">
    <property type="taxonomic scope" value="Eukaryota"/>
</dbReference>
<proteinExistence type="inferred from homology"/>
<dbReference type="Proteomes" id="UP000001745">
    <property type="component" value="Unassembled WGS sequence"/>
</dbReference>
<name>B8MPC2_TALSN</name>
<keyword evidence="10" id="KW-1133">Transmembrane helix</keyword>
<keyword evidence="5 9" id="KW-0560">Oxidoreductase</keyword>
<gene>
    <name evidence="11" type="ORF">TSTA_105720</name>
</gene>
<keyword evidence="12" id="KW-1185">Reference proteome</keyword>
<dbReference type="InParanoid" id="B8MPC2"/>
<dbReference type="OrthoDB" id="4225407at2759"/>
<feature type="transmembrane region" description="Helical" evidence="10">
    <location>
        <begin position="44"/>
        <end position="61"/>
    </location>
</feature>
<dbReference type="OMA" id="EPEYNDC"/>